<sequence>MLPRFSSLASFYSLAAL</sequence>
<organism evidence="1">
    <name type="scientific">Rhizophora mucronata</name>
    <name type="common">Asiatic mangrove</name>
    <dbReference type="NCBI Taxonomy" id="61149"/>
    <lineage>
        <taxon>Eukaryota</taxon>
        <taxon>Viridiplantae</taxon>
        <taxon>Streptophyta</taxon>
        <taxon>Embryophyta</taxon>
        <taxon>Tracheophyta</taxon>
        <taxon>Spermatophyta</taxon>
        <taxon>Magnoliopsida</taxon>
        <taxon>eudicotyledons</taxon>
        <taxon>Gunneridae</taxon>
        <taxon>Pentapetalae</taxon>
        <taxon>rosids</taxon>
        <taxon>fabids</taxon>
        <taxon>Malpighiales</taxon>
        <taxon>Rhizophoraceae</taxon>
        <taxon>Rhizophora</taxon>
    </lineage>
</organism>
<name>A0A2P2Q3Y5_RHIMU</name>
<reference evidence="1" key="1">
    <citation type="submission" date="2018-02" db="EMBL/GenBank/DDBJ databases">
        <title>Rhizophora mucronata_Transcriptome.</title>
        <authorList>
            <person name="Meera S.P."/>
            <person name="Sreeshan A."/>
            <person name="Augustine A."/>
        </authorList>
    </citation>
    <scope>NUCLEOTIDE SEQUENCE</scope>
    <source>
        <tissue evidence="1">Leaf</tissue>
    </source>
</reference>
<proteinExistence type="predicted"/>
<evidence type="ECO:0000313" key="1">
    <source>
        <dbReference type="EMBL" id="MBX61698.1"/>
    </source>
</evidence>
<protein>
    <submittedName>
        <fullName evidence="1">Uncharacterized protein</fullName>
    </submittedName>
</protein>
<dbReference type="EMBL" id="GGEC01081214">
    <property type="protein sequence ID" value="MBX61698.1"/>
    <property type="molecule type" value="Transcribed_RNA"/>
</dbReference>
<dbReference type="AlphaFoldDB" id="A0A2P2Q3Y5"/>
<accession>A0A2P2Q3Y5</accession>